<dbReference type="Proteomes" id="UP000431092">
    <property type="component" value="Unassembled WGS sequence"/>
</dbReference>
<feature type="signal peptide" evidence="2">
    <location>
        <begin position="1"/>
        <end position="20"/>
    </location>
</feature>
<keyword evidence="2" id="KW-0732">Signal</keyword>
<reference evidence="4 5" key="1">
    <citation type="submission" date="2019-11" db="EMBL/GenBank/DDBJ databases">
        <title>Whole genome sequencing identifies a novel species of the genus Arsenicicoccus isolated from human blood.</title>
        <authorList>
            <person name="Jeong J.H."/>
            <person name="Kweon O.J."/>
            <person name="Kim H.R."/>
            <person name="Kim T.-H."/>
            <person name="Ha S.-M."/>
            <person name="Lee M.-K."/>
        </authorList>
    </citation>
    <scope>NUCLEOTIDE SEQUENCE [LARGE SCALE GENOMIC DNA]</scope>
    <source>
        <strain evidence="4 5">MKL-02</strain>
    </source>
</reference>
<comment type="caution">
    <text evidence="4">The sequence shown here is derived from an EMBL/GenBank/DDBJ whole genome shotgun (WGS) entry which is preliminary data.</text>
</comment>
<evidence type="ECO:0000259" key="3">
    <source>
        <dbReference type="Pfam" id="PF13539"/>
    </source>
</evidence>
<evidence type="ECO:0000256" key="1">
    <source>
        <dbReference type="SAM" id="MobiDB-lite"/>
    </source>
</evidence>
<feature type="domain" description="Peptidase M15C" evidence="3">
    <location>
        <begin position="402"/>
        <end position="477"/>
    </location>
</feature>
<protein>
    <recommendedName>
        <fullName evidence="3">Peptidase M15C domain-containing protein</fullName>
    </recommendedName>
</protein>
<dbReference type="Pfam" id="PF13539">
    <property type="entry name" value="Peptidase_M15_4"/>
    <property type="match status" value="1"/>
</dbReference>
<feature type="chain" id="PRO_5039577996" description="Peptidase M15C domain-containing protein" evidence="2">
    <location>
        <begin position="21"/>
        <end position="478"/>
    </location>
</feature>
<dbReference type="SUPFAM" id="SSF55166">
    <property type="entry name" value="Hedgehog/DD-peptidase"/>
    <property type="match status" value="1"/>
</dbReference>
<name>A0A6I3IS76_9MICO</name>
<proteinExistence type="predicted"/>
<dbReference type="GO" id="GO:0008233">
    <property type="term" value="F:peptidase activity"/>
    <property type="evidence" value="ECO:0007669"/>
    <property type="project" value="InterPro"/>
</dbReference>
<gene>
    <name evidence="4" type="ORF">GGG17_03855</name>
</gene>
<dbReference type="InterPro" id="IPR009045">
    <property type="entry name" value="Zn_M74/Hedgehog-like"/>
</dbReference>
<feature type="region of interest" description="Disordered" evidence="1">
    <location>
        <begin position="34"/>
        <end position="104"/>
    </location>
</feature>
<accession>A0A6I3IS76</accession>
<dbReference type="EMBL" id="WLVL01000017">
    <property type="protein sequence ID" value="MTB71121.1"/>
    <property type="molecule type" value="Genomic_DNA"/>
</dbReference>
<sequence>MMRRSAALAMAAVLVPAAGAVGVMPSASALVEGTPAQPAVGNPPTAPPTDTPTVPSDTSTTAPTTAPRDTPAAPPPATSSDTPTTTPSSPPTPRPTSPKTNDTRQVRISLQCSGCPGPLQFVTGVGQLRLVGTTLPARPGARVSIQRRAPGGSAYGQVAEVTTDRTGAFTWTGPMGPAGTSSYRAVLPGQATSSVASATVVDAAIMASAPAGQDTLVDPTVSGVATPRAAGLQVRTEVLTPVGWRTSQVGTTRSGGGFALPLTYGRGAVGVVTVRTAMTLPGGRVVASPSRAVNRLAVLNPVVRQTVAADVPRTYRAGCPVGPASLRTIDMNHWGFDGRIHRGRLVIRTANVTPILTSFRTAFDGRFPIREMRDASVYGGDDIISMEHDNTNGFNCRRVTGNPYRLSPHSYGTSIDINTVENPYRIPSGVWLPKNGQAYVRRTPYRPGMLTPSTPFTKALLGNGFTWLSGFDWQHFQR</sequence>
<dbReference type="InterPro" id="IPR039561">
    <property type="entry name" value="Peptidase_M15C"/>
</dbReference>
<dbReference type="AlphaFoldDB" id="A0A6I3IS76"/>
<dbReference type="RefSeq" id="WP_154592460.1">
    <property type="nucleotide sequence ID" value="NZ_WLVL01000017.1"/>
</dbReference>
<keyword evidence="5" id="KW-1185">Reference proteome</keyword>
<feature type="compositionally biased region" description="Low complexity" evidence="1">
    <location>
        <begin position="51"/>
        <end position="71"/>
    </location>
</feature>
<evidence type="ECO:0000313" key="5">
    <source>
        <dbReference type="Proteomes" id="UP000431092"/>
    </source>
</evidence>
<feature type="compositionally biased region" description="Low complexity" evidence="1">
    <location>
        <begin position="78"/>
        <end position="87"/>
    </location>
</feature>
<evidence type="ECO:0000313" key="4">
    <source>
        <dbReference type="EMBL" id="MTB71121.1"/>
    </source>
</evidence>
<evidence type="ECO:0000256" key="2">
    <source>
        <dbReference type="SAM" id="SignalP"/>
    </source>
</evidence>
<organism evidence="4 5">
    <name type="scientific">Arsenicicoccus cauae</name>
    <dbReference type="NCBI Taxonomy" id="2663847"/>
    <lineage>
        <taxon>Bacteria</taxon>
        <taxon>Bacillati</taxon>
        <taxon>Actinomycetota</taxon>
        <taxon>Actinomycetes</taxon>
        <taxon>Micrococcales</taxon>
        <taxon>Intrasporangiaceae</taxon>
        <taxon>Arsenicicoccus</taxon>
    </lineage>
</organism>